<dbReference type="AlphaFoldDB" id="A0A3P6TSD7"/>
<organism evidence="1 2">
    <name type="scientific">Cylicostephanus goldi</name>
    <name type="common">Nematode worm</name>
    <dbReference type="NCBI Taxonomy" id="71465"/>
    <lineage>
        <taxon>Eukaryota</taxon>
        <taxon>Metazoa</taxon>
        <taxon>Ecdysozoa</taxon>
        <taxon>Nematoda</taxon>
        <taxon>Chromadorea</taxon>
        <taxon>Rhabditida</taxon>
        <taxon>Rhabditina</taxon>
        <taxon>Rhabditomorpha</taxon>
        <taxon>Strongyloidea</taxon>
        <taxon>Strongylidae</taxon>
        <taxon>Cylicostephanus</taxon>
    </lineage>
</organism>
<proteinExistence type="predicted"/>
<dbReference type="OrthoDB" id="340608at2759"/>
<dbReference type="Proteomes" id="UP000271889">
    <property type="component" value="Unassembled WGS sequence"/>
</dbReference>
<accession>A0A3P6TSD7</accession>
<reference evidence="1 2" key="1">
    <citation type="submission" date="2018-11" db="EMBL/GenBank/DDBJ databases">
        <authorList>
            <consortium name="Pathogen Informatics"/>
        </authorList>
    </citation>
    <scope>NUCLEOTIDE SEQUENCE [LARGE SCALE GENOMIC DNA]</scope>
</reference>
<dbReference type="EMBL" id="UYRV01029913">
    <property type="protein sequence ID" value="VDK84145.1"/>
    <property type="molecule type" value="Genomic_DNA"/>
</dbReference>
<evidence type="ECO:0000313" key="1">
    <source>
        <dbReference type="EMBL" id="VDK84145.1"/>
    </source>
</evidence>
<gene>
    <name evidence="1" type="ORF">CGOC_LOCUS8235</name>
</gene>
<sequence length="82" mass="9157">MFISGYPATWRGAEKSFVITRESWIGPRKDFLAISYMASAFYSWESTLGNECSKEGPKTDTSFKATKAKSFATARAHLTHPT</sequence>
<protein>
    <submittedName>
        <fullName evidence="1">Uncharacterized protein</fullName>
    </submittedName>
</protein>
<keyword evidence="2" id="KW-1185">Reference proteome</keyword>
<evidence type="ECO:0000313" key="2">
    <source>
        <dbReference type="Proteomes" id="UP000271889"/>
    </source>
</evidence>
<name>A0A3P6TSD7_CYLGO</name>